<sequence>MAVLFSAFAESRACIWDSDTLAMEQARFPGMLDVMGGNFPRHSPEFYAWRIERVRVLLVKDPRNATLRDDLSVALHKLGRHAEAIQVMLDSLAITPNRYETLSNLGTFTIYTGDLPASRVWLQKALAINPNAHFGREKYQLWLVEYLMLRADPASVPEITDRLPPYSFAKVRENYAEFVMFQQGKASGWLEEDARGAALRGVLGMMLFADYQNPVLLEALGDILEQGDPRKNAVHMAEQAYALARDLYGEKTAAERLDRKTKEADSSYSSKSAPDLKKLKKAMSEAQTAGKALAKRVREDELKWIASGQDAGREFEKKYLGASTPTVEFRAGK</sequence>
<comment type="caution">
    <text evidence="2">The sequence shown here is derived from an EMBL/GenBank/DDBJ whole genome shotgun (WGS) entry which is preliminary data.</text>
</comment>
<proteinExistence type="predicted"/>
<dbReference type="Gene3D" id="1.25.40.10">
    <property type="entry name" value="Tetratricopeptide repeat domain"/>
    <property type="match status" value="1"/>
</dbReference>
<organism evidence="2 3">
    <name type="scientific">Rariglobus hedericola</name>
    <dbReference type="NCBI Taxonomy" id="2597822"/>
    <lineage>
        <taxon>Bacteria</taxon>
        <taxon>Pseudomonadati</taxon>
        <taxon>Verrucomicrobiota</taxon>
        <taxon>Opitutia</taxon>
        <taxon>Opitutales</taxon>
        <taxon>Opitutaceae</taxon>
        <taxon>Rariglobus</taxon>
    </lineage>
</organism>
<keyword evidence="3" id="KW-1185">Reference proteome</keyword>
<dbReference type="InterPro" id="IPR011990">
    <property type="entry name" value="TPR-like_helical_dom_sf"/>
</dbReference>
<dbReference type="EMBL" id="VMBG01000002">
    <property type="protein sequence ID" value="TSJ76685.1"/>
    <property type="molecule type" value="Genomic_DNA"/>
</dbReference>
<evidence type="ECO:0000313" key="3">
    <source>
        <dbReference type="Proteomes" id="UP000315648"/>
    </source>
</evidence>
<name>A0A556QJ54_9BACT</name>
<dbReference type="AlphaFoldDB" id="A0A556QJ54"/>
<dbReference type="RefSeq" id="WP_415663366.1">
    <property type="nucleotide sequence ID" value="NZ_CBCRVV010000014.1"/>
</dbReference>
<dbReference type="Pfam" id="PF13374">
    <property type="entry name" value="TPR_10"/>
    <property type="match status" value="1"/>
</dbReference>
<dbReference type="Proteomes" id="UP000315648">
    <property type="component" value="Unassembled WGS sequence"/>
</dbReference>
<evidence type="ECO:0000313" key="2">
    <source>
        <dbReference type="EMBL" id="TSJ76685.1"/>
    </source>
</evidence>
<evidence type="ECO:0000256" key="1">
    <source>
        <dbReference type="SAM" id="MobiDB-lite"/>
    </source>
</evidence>
<feature type="region of interest" description="Disordered" evidence="1">
    <location>
        <begin position="258"/>
        <end position="283"/>
    </location>
</feature>
<accession>A0A556QJ54</accession>
<reference evidence="2 3" key="1">
    <citation type="submission" date="2019-07" db="EMBL/GenBank/DDBJ databases">
        <title>Description of 53C-WASEF.</title>
        <authorList>
            <person name="Pitt A."/>
            <person name="Hahn M.W."/>
        </authorList>
    </citation>
    <scope>NUCLEOTIDE SEQUENCE [LARGE SCALE GENOMIC DNA]</scope>
    <source>
        <strain evidence="2 3">53C-WASEF</strain>
    </source>
</reference>
<gene>
    <name evidence="2" type="ORF">FPL22_11200</name>
</gene>
<protein>
    <submittedName>
        <fullName evidence="2">Uncharacterized protein</fullName>
    </submittedName>
</protein>
<dbReference type="SUPFAM" id="SSF48452">
    <property type="entry name" value="TPR-like"/>
    <property type="match status" value="1"/>
</dbReference>